<feature type="signal peptide" evidence="3">
    <location>
        <begin position="1"/>
        <end position="37"/>
    </location>
</feature>
<dbReference type="EMBL" id="RKHJ01000001">
    <property type="protein sequence ID" value="ROR67375.1"/>
    <property type="molecule type" value="Genomic_DNA"/>
</dbReference>
<feature type="domain" description="Laminin G" evidence="4">
    <location>
        <begin position="623"/>
        <end position="798"/>
    </location>
</feature>
<dbReference type="CDD" id="cd00146">
    <property type="entry name" value="PKD"/>
    <property type="match status" value="2"/>
</dbReference>
<dbReference type="SMART" id="SM00560">
    <property type="entry name" value="LamGL"/>
    <property type="match status" value="1"/>
</dbReference>
<evidence type="ECO:0000256" key="1">
    <source>
        <dbReference type="ARBA" id="ARBA00022729"/>
    </source>
</evidence>
<dbReference type="CDD" id="cd00110">
    <property type="entry name" value="LamG"/>
    <property type="match status" value="1"/>
</dbReference>
<dbReference type="InterPro" id="IPR022409">
    <property type="entry name" value="PKD/Chitinase_dom"/>
</dbReference>
<protein>
    <submittedName>
        <fullName evidence="6">PKD repeat protein</fullName>
    </submittedName>
</protein>
<dbReference type="Pfam" id="PF17164">
    <property type="entry name" value="DUF5122"/>
    <property type="match status" value="1"/>
</dbReference>
<name>A0A3N2AWN0_9MICO</name>
<dbReference type="SUPFAM" id="SSF49299">
    <property type="entry name" value="PKD domain"/>
    <property type="match status" value="2"/>
</dbReference>
<comment type="caution">
    <text evidence="6">The sequence shown here is derived from an EMBL/GenBank/DDBJ whole genome shotgun (WGS) entry which is preliminary data.</text>
</comment>
<dbReference type="Gene3D" id="2.60.40.10">
    <property type="entry name" value="Immunoglobulins"/>
    <property type="match status" value="3"/>
</dbReference>
<keyword evidence="1 3" id="KW-0732">Signal</keyword>
<dbReference type="InterPro" id="IPR013431">
    <property type="entry name" value="Delta_60_rpt"/>
</dbReference>
<dbReference type="PROSITE" id="PS50093">
    <property type="entry name" value="PKD"/>
    <property type="match status" value="2"/>
</dbReference>
<dbReference type="SMART" id="SM00089">
    <property type="entry name" value="PKD"/>
    <property type="match status" value="2"/>
</dbReference>
<evidence type="ECO:0000313" key="7">
    <source>
        <dbReference type="Proteomes" id="UP000275456"/>
    </source>
</evidence>
<dbReference type="AlphaFoldDB" id="A0A3N2AWN0"/>
<feature type="chain" id="PRO_5018125997" evidence="3">
    <location>
        <begin position="38"/>
        <end position="1176"/>
    </location>
</feature>
<dbReference type="GO" id="GO:0005975">
    <property type="term" value="P:carbohydrate metabolic process"/>
    <property type="evidence" value="ECO:0007669"/>
    <property type="project" value="UniProtKB-ARBA"/>
</dbReference>
<gene>
    <name evidence="6" type="ORF">EDD26_2786</name>
</gene>
<dbReference type="Pfam" id="PF13385">
    <property type="entry name" value="Laminin_G_3"/>
    <property type="match status" value="1"/>
</dbReference>
<evidence type="ECO:0000259" key="4">
    <source>
        <dbReference type="PROSITE" id="PS50025"/>
    </source>
</evidence>
<dbReference type="RefSeq" id="WP_123698246.1">
    <property type="nucleotide sequence ID" value="NZ_RKHJ01000001.1"/>
</dbReference>
<dbReference type="InterPro" id="IPR001791">
    <property type="entry name" value="Laminin_G"/>
</dbReference>
<dbReference type="InterPro" id="IPR000601">
    <property type="entry name" value="PKD_dom"/>
</dbReference>
<feature type="domain" description="PKD" evidence="5">
    <location>
        <begin position="799"/>
        <end position="884"/>
    </location>
</feature>
<keyword evidence="2" id="KW-1015">Disulfide bond</keyword>
<dbReference type="PROSITE" id="PS50025">
    <property type="entry name" value="LAM_G_DOMAIN"/>
    <property type="match status" value="1"/>
</dbReference>
<accession>A0A3N2AWN0</accession>
<dbReference type="Gene3D" id="2.60.120.560">
    <property type="entry name" value="Exo-inulinase, domain 1"/>
    <property type="match status" value="1"/>
</dbReference>
<proteinExistence type="predicted"/>
<evidence type="ECO:0000259" key="5">
    <source>
        <dbReference type="PROSITE" id="PS50093"/>
    </source>
</evidence>
<evidence type="ECO:0000256" key="2">
    <source>
        <dbReference type="ARBA" id="ARBA00023157"/>
    </source>
</evidence>
<dbReference type="InterPro" id="IPR013320">
    <property type="entry name" value="ConA-like_dom_sf"/>
</dbReference>
<keyword evidence="7" id="KW-1185">Reference proteome</keyword>
<evidence type="ECO:0000313" key="6">
    <source>
        <dbReference type="EMBL" id="ROR67375.1"/>
    </source>
</evidence>
<dbReference type="Pfam" id="PF18911">
    <property type="entry name" value="PKD_4"/>
    <property type="match status" value="2"/>
</dbReference>
<dbReference type="SMART" id="SM00282">
    <property type="entry name" value="LamG"/>
    <property type="match status" value="1"/>
</dbReference>
<dbReference type="InterPro" id="IPR006558">
    <property type="entry name" value="LamG-like"/>
</dbReference>
<reference evidence="6 7" key="1">
    <citation type="submission" date="2018-11" db="EMBL/GenBank/DDBJ databases">
        <title>Sequencing the genomes of 1000 actinobacteria strains.</title>
        <authorList>
            <person name="Klenk H.-P."/>
        </authorList>
    </citation>
    <scope>NUCLEOTIDE SEQUENCE [LARGE SCALE GENOMIC DNA]</scope>
    <source>
        <strain evidence="6 7">DSM 9580</strain>
    </source>
</reference>
<feature type="domain" description="PKD" evidence="5">
    <location>
        <begin position="880"/>
        <end position="967"/>
    </location>
</feature>
<organism evidence="6 7">
    <name type="scientific">Agrococcus jenensis</name>
    <dbReference type="NCBI Taxonomy" id="46353"/>
    <lineage>
        <taxon>Bacteria</taxon>
        <taxon>Bacillati</taxon>
        <taxon>Actinomycetota</taxon>
        <taxon>Actinomycetes</taxon>
        <taxon>Micrococcales</taxon>
        <taxon>Microbacteriaceae</taxon>
        <taxon>Agrococcus</taxon>
    </lineage>
</organism>
<dbReference type="SUPFAM" id="SSF49899">
    <property type="entry name" value="Concanavalin A-like lectins/glucanases"/>
    <property type="match status" value="1"/>
</dbReference>
<dbReference type="Gene3D" id="2.60.120.200">
    <property type="match status" value="1"/>
</dbReference>
<dbReference type="InterPro" id="IPR013783">
    <property type="entry name" value="Ig-like_fold"/>
</dbReference>
<evidence type="ECO:0000256" key="3">
    <source>
        <dbReference type="SAM" id="SignalP"/>
    </source>
</evidence>
<dbReference type="SUPFAM" id="SSF75011">
    <property type="entry name" value="3-carboxy-cis,cis-mucoante lactonizing enzyme"/>
    <property type="match status" value="1"/>
</dbReference>
<dbReference type="OrthoDB" id="9802683at2"/>
<dbReference type="Proteomes" id="UP000275456">
    <property type="component" value="Unassembled WGS sequence"/>
</dbReference>
<dbReference type="InterPro" id="IPR035986">
    <property type="entry name" value="PKD_dom_sf"/>
</dbReference>
<sequence>MDITTRPRQPLRSVLLAALATVATGALLTSGLTVANAAGTGPVTLQQRTSSVVTADPLPTVQIDNGYVWAQTMIGTTVYAGGGFANARAPLAAPGTSLTPRSNILSYDIRTGNLLSFAPQVNGPIRAVAASPDGTRLYIGGSFTSVNGQTRFNIAALNPTTGALLPDFNASIGGSGVYGIATTSDTVYVTGLFTQANGVARQNLAAFAMADGALRSWAPTVDLQGDALVIDPGGSHVIVGGRFYLTNGVVQRGLAPLDPVSGALDTAWAASKTVINGWSEGTYAGKAGIFALAVDDSGVYGTGWVYANTSIGNLEGVFAADAGTGAIRWVADCHGDHYGVFSTGETVYATSHTHECDTAGLAPELNPRSYRYVEAFSATAEGTLTRSPSVSSIYKDWSGTPAPAPYAWYPDFTVGRTSGLNQAGLSMTGNDQYVSVGGEFGSVNNQRYEGLVRFGVAPPNGPKQGPRVASATWGAPTVTSVVAGRARISIRGNWDRDDRDLTYELRRAGTASVIQSRVVPSSWWAQPQVAFTDTGLTPGASHTYTVRVVDGNGNAVTSQAATVTVASGKTSEYVNAVLDDGATLYYPLGTNRSDWGGSSTPLFGNRVTDVSPGAVAGVTGESASSFNGTTNARVSSGSSSTAPGTFSTELWFNTTTTQGGKLMGFGSAQTGSSGSYDRHVYMQNSGRLTFGVYPGQVRTISSTASYNDGRWHHVVATQGADGIALFVDGNRVAQDTTVTTAQAYNGFWRIGGDALGSWPGAPSSSYFRGTIDEVAVYGSALTSAQVSTHYAVGSGFQAPTATFQATADLLAASFDAAGSSAAGGSTITSYDWQFGDGASGTGVAPTHTYGEAGTYAVTLTVTDGRGLSDAITQEITVEAPNVGPNASFTSTVDDLDAAVDGAASTDPDGSVVAWSWSWGDGSATTSGATSTHRYGSAGSYTVTLTVTDDDGATSSATGVIEATEPDLPPPATFAASDDFSRTVSPGWGSADVGGPWTITGTAAPAAVADGVGTLSLGAGSTRDLRLSGLSLSDVRVSMDLRLDQAPATGSAYLGVITRSTSAGDYRVRVWLRDNGTVSLVVQHGSTVLRTYQVPGITRAAGDWFTLEVQVTGTTSTTVDASIWRAGTQQPAAWQVSVTDATGSNLSGSVGVHANRSSAATAAGLFSIDAFRVTNLG</sequence>